<organism evidence="9 10">
    <name type="scientific">Peribacillus simplex</name>
    <dbReference type="NCBI Taxonomy" id="1478"/>
    <lineage>
        <taxon>Bacteria</taxon>
        <taxon>Bacillati</taxon>
        <taxon>Bacillota</taxon>
        <taxon>Bacilli</taxon>
        <taxon>Bacillales</taxon>
        <taxon>Bacillaceae</taxon>
        <taxon>Peribacillus</taxon>
    </lineage>
</organism>
<sequence length="402" mass="44924">MGKRILGSMLLLLLGIVSFTFLSGLKVEAADRVHTVSSQETVESIAAIYDISAEQLMKMNGLPDGKVYRGQKLTIQTAYTPSNYQWTERGKQIGNYAKSFTGFNKTAGEETPIKGFDSSGLIHWVLSRQKVPIDRLSVEGYYKQGMDTDTPKAGDVIFFLEKGSSKVVTAGIYLGGNQFVNSGYGAETVQVRSTTEKYFAQYQAAYKTYTPKGEHVVQNNETLKSISDNYGVSVDTIKKRNALPTDSLMQGQYLQVYSSPLYPFYANQETSYDKAYDVIKYAYTLRGFTYVFGEYDPMIGMDCSGFIYWVMKEQGISLNRGSAADYYSLLPKLKDPKAGDLVFFRDTGDTDLSQEITHVGIYLGDGRFMHTTKNTGVHISDLTSSYFTQKFESFGQVQTNMD</sequence>
<dbReference type="InterPro" id="IPR000064">
    <property type="entry name" value="NLP_P60_dom"/>
</dbReference>
<keyword evidence="3" id="KW-0732">Signal</keyword>
<keyword evidence="4" id="KW-0677">Repeat</keyword>
<dbReference type="PANTHER" id="PTHR47053:SF1">
    <property type="entry name" value="MUREIN DD-ENDOPEPTIDASE MEPH-RELATED"/>
    <property type="match status" value="1"/>
</dbReference>
<dbReference type="RefSeq" id="WP_305161343.1">
    <property type="nucleotide sequence ID" value="NZ_JAUUTP010000019.1"/>
</dbReference>
<dbReference type="InterPro" id="IPR036779">
    <property type="entry name" value="LysM_dom_sf"/>
</dbReference>
<dbReference type="SMART" id="SM00257">
    <property type="entry name" value="LysM"/>
    <property type="match status" value="2"/>
</dbReference>
<evidence type="ECO:0000313" key="9">
    <source>
        <dbReference type="EMBL" id="MDP1420156.1"/>
    </source>
</evidence>
<dbReference type="SUPFAM" id="SSF54001">
    <property type="entry name" value="Cysteine proteinases"/>
    <property type="match status" value="2"/>
</dbReference>
<dbReference type="CDD" id="cd00118">
    <property type="entry name" value="LysM"/>
    <property type="match status" value="2"/>
</dbReference>
<dbReference type="InterPro" id="IPR018392">
    <property type="entry name" value="LysM"/>
</dbReference>
<dbReference type="GO" id="GO:0006508">
    <property type="term" value="P:proteolysis"/>
    <property type="evidence" value="ECO:0007669"/>
    <property type="project" value="UniProtKB-KW"/>
</dbReference>
<evidence type="ECO:0000313" key="10">
    <source>
        <dbReference type="Proteomes" id="UP001178277"/>
    </source>
</evidence>
<dbReference type="PROSITE" id="PS51935">
    <property type="entry name" value="NLPC_P60"/>
    <property type="match status" value="2"/>
</dbReference>
<evidence type="ECO:0000256" key="4">
    <source>
        <dbReference type="ARBA" id="ARBA00022737"/>
    </source>
</evidence>
<evidence type="ECO:0000259" key="7">
    <source>
        <dbReference type="PROSITE" id="PS51782"/>
    </source>
</evidence>
<protein>
    <submittedName>
        <fullName evidence="9">NlpC/P60 family protein</fullName>
    </submittedName>
</protein>
<evidence type="ECO:0000256" key="5">
    <source>
        <dbReference type="ARBA" id="ARBA00022801"/>
    </source>
</evidence>
<evidence type="ECO:0000256" key="2">
    <source>
        <dbReference type="ARBA" id="ARBA00022670"/>
    </source>
</evidence>
<keyword evidence="2" id="KW-0645">Protease</keyword>
<dbReference type="GO" id="GO:0008234">
    <property type="term" value="F:cysteine-type peptidase activity"/>
    <property type="evidence" value="ECO:0007669"/>
    <property type="project" value="UniProtKB-KW"/>
</dbReference>
<dbReference type="EMBL" id="JAUUTP010000019">
    <property type="protein sequence ID" value="MDP1420156.1"/>
    <property type="molecule type" value="Genomic_DNA"/>
</dbReference>
<accession>A0AA90P257</accession>
<dbReference type="AlphaFoldDB" id="A0AA90P257"/>
<dbReference type="InterPro" id="IPR051202">
    <property type="entry name" value="Peptidase_C40"/>
</dbReference>
<dbReference type="Pfam" id="PF00877">
    <property type="entry name" value="NLPC_P60"/>
    <property type="match status" value="2"/>
</dbReference>
<dbReference type="Gene3D" id="3.90.1720.10">
    <property type="entry name" value="endopeptidase domain like (from Nostoc punctiforme)"/>
    <property type="match status" value="2"/>
</dbReference>
<gene>
    <name evidence="9" type="ORF">Q8G35_17600</name>
</gene>
<dbReference type="PROSITE" id="PS51782">
    <property type="entry name" value="LYSM"/>
    <property type="match status" value="2"/>
</dbReference>
<evidence type="ECO:0000256" key="6">
    <source>
        <dbReference type="ARBA" id="ARBA00022807"/>
    </source>
</evidence>
<dbReference type="Gene3D" id="3.10.350.10">
    <property type="entry name" value="LysM domain"/>
    <property type="match status" value="2"/>
</dbReference>
<feature type="domain" description="NlpC/P60" evidence="8">
    <location>
        <begin position="87"/>
        <end position="210"/>
    </location>
</feature>
<comment type="caution">
    <text evidence="9">The sequence shown here is derived from an EMBL/GenBank/DDBJ whole genome shotgun (WGS) entry which is preliminary data.</text>
</comment>
<dbReference type="Pfam" id="PF01476">
    <property type="entry name" value="LysM"/>
    <property type="match status" value="2"/>
</dbReference>
<feature type="domain" description="NlpC/P60" evidence="8">
    <location>
        <begin position="272"/>
        <end position="398"/>
    </location>
</feature>
<evidence type="ECO:0000256" key="3">
    <source>
        <dbReference type="ARBA" id="ARBA00022729"/>
    </source>
</evidence>
<keyword evidence="5" id="KW-0378">Hydrolase</keyword>
<feature type="domain" description="LysM" evidence="7">
    <location>
        <begin position="213"/>
        <end position="256"/>
    </location>
</feature>
<dbReference type="SUPFAM" id="SSF54106">
    <property type="entry name" value="LysM domain"/>
    <property type="match status" value="2"/>
</dbReference>
<reference evidence="9" key="1">
    <citation type="submission" date="2023-07" db="EMBL/GenBank/DDBJ databases">
        <title>Murine gut Bacillus species.</title>
        <authorList>
            <person name="Gutman E."/>
            <person name="Hashuel R."/>
            <person name="Litvak Y."/>
        </authorList>
    </citation>
    <scope>NUCLEOTIDE SEQUENCE</scope>
    <source>
        <strain evidence="9">RU283</strain>
    </source>
</reference>
<dbReference type="PANTHER" id="PTHR47053">
    <property type="entry name" value="MUREIN DD-ENDOPEPTIDASE MEPH-RELATED"/>
    <property type="match status" value="1"/>
</dbReference>
<dbReference type="Proteomes" id="UP001178277">
    <property type="component" value="Unassembled WGS sequence"/>
</dbReference>
<feature type="domain" description="LysM" evidence="7">
    <location>
        <begin position="32"/>
        <end position="75"/>
    </location>
</feature>
<name>A0AA90P257_9BACI</name>
<proteinExistence type="inferred from homology"/>
<evidence type="ECO:0000256" key="1">
    <source>
        <dbReference type="ARBA" id="ARBA00007074"/>
    </source>
</evidence>
<evidence type="ECO:0000259" key="8">
    <source>
        <dbReference type="PROSITE" id="PS51935"/>
    </source>
</evidence>
<dbReference type="InterPro" id="IPR038765">
    <property type="entry name" value="Papain-like_cys_pep_sf"/>
</dbReference>
<comment type="similarity">
    <text evidence="1">Belongs to the peptidase C40 family.</text>
</comment>
<keyword evidence="6" id="KW-0788">Thiol protease</keyword>